<dbReference type="Proteomes" id="UP000015453">
    <property type="component" value="Unassembled WGS sequence"/>
</dbReference>
<evidence type="ECO:0000313" key="5">
    <source>
        <dbReference type="EMBL" id="EPS58527.1"/>
    </source>
</evidence>
<name>S8DGM5_9LAMI</name>
<dbReference type="InterPro" id="IPR045238">
    <property type="entry name" value="Tim23-like"/>
</dbReference>
<sequence>GHNLQTRSFFDELKGFDGDDLFDLGHPLLNRIGESFIKAAGVGAVQALSRQTVLKIHDVSGQNSSDNPHETGGSKRYRCFLGLGENNSKSVEALVKSSGKESLKWGLAAGIYSGVSYGLKEATGVHDWKNSAFAGAVTGAALALTSDDHSGEEVMQCAISGAAISTAAHLLSGIL</sequence>
<keyword evidence="6" id="KW-1185">Reference proteome</keyword>
<accession>S8DGM5</accession>
<evidence type="ECO:0000256" key="1">
    <source>
        <dbReference type="ARBA" id="ARBA00004141"/>
    </source>
</evidence>
<keyword evidence="2" id="KW-0812">Transmembrane</keyword>
<dbReference type="AlphaFoldDB" id="S8DGM5"/>
<comment type="subcellular location">
    <subcellularLocation>
        <location evidence="1">Membrane</location>
        <topology evidence="1">Multi-pass membrane protein</topology>
    </subcellularLocation>
</comment>
<dbReference type="GO" id="GO:0009707">
    <property type="term" value="C:chloroplast outer membrane"/>
    <property type="evidence" value="ECO:0007669"/>
    <property type="project" value="TreeGrafter"/>
</dbReference>
<protein>
    <recommendedName>
        <fullName evidence="7">Outer envelope pore protein 16-2, chloroplastic</fullName>
    </recommendedName>
</protein>
<reference evidence="5 6" key="1">
    <citation type="journal article" date="2013" name="BMC Genomics">
        <title>The miniature genome of a carnivorous plant Genlisea aurea contains a low number of genes and short non-coding sequences.</title>
        <authorList>
            <person name="Leushkin E.V."/>
            <person name="Sutormin R.A."/>
            <person name="Nabieva E.R."/>
            <person name="Penin A.A."/>
            <person name="Kondrashov A.S."/>
            <person name="Logacheva M.D."/>
        </authorList>
    </citation>
    <scope>NUCLEOTIDE SEQUENCE [LARGE SCALE GENOMIC DNA]</scope>
</reference>
<dbReference type="OrthoDB" id="1913857at2759"/>
<evidence type="ECO:0000256" key="3">
    <source>
        <dbReference type="ARBA" id="ARBA00022989"/>
    </source>
</evidence>
<dbReference type="PANTHER" id="PTHR15371">
    <property type="entry name" value="TIM23"/>
    <property type="match status" value="1"/>
</dbReference>
<gene>
    <name evidence="5" type="ORF">M569_16286</name>
</gene>
<comment type="caution">
    <text evidence="5">The sequence shown here is derived from an EMBL/GenBank/DDBJ whole genome shotgun (WGS) entry which is preliminary data.</text>
</comment>
<evidence type="ECO:0000256" key="4">
    <source>
        <dbReference type="ARBA" id="ARBA00023136"/>
    </source>
</evidence>
<keyword evidence="4" id="KW-0472">Membrane</keyword>
<organism evidence="5 6">
    <name type="scientific">Genlisea aurea</name>
    <dbReference type="NCBI Taxonomy" id="192259"/>
    <lineage>
        <taxon>Eukaryota</taxon>
        <taxon>Viridiplantae</taxon>
        <taxon>Streptophyta</taxon>
        <taxon>Embryophyta</taxon>
        <taxon>Tracheophyta</taxon>
        <taxon>Spermatophyta</taxon>
        <taxon>Magnoliopsida</taxon>
        <taxon>eudicotyledons</taxon>
        <taxon>Gunneridae</taxon>
        <taxon>Pentapetalae</taxon>
        <taxon>asterids</taxon>
        <taxon>lamiids</taxon>
        <taxon>Lamiales</taxon>
        <taxon>Lentibulariaceae</taxon>
        <taxon>Genlisea</taxon>
    </lineage>
</organism>
<feature type="non-terminal residue" evidence="5">
    <location>
        <position position="1"/>
    </location>
</feature>
<evidence type="ECO:0000313" key="6">
    <source>
        <dbReference type="Proteomes" id="UP000015453"/>
    </source>
</evidence>
<evidence type="ECO:0008006" key="7">
    <source>
        <dbReference type="Google" id="ProtNLM"/>
    </source>
</evidence>
<dbReference type="EMBL" id="AUSU01009133">
    <property type="protein sequence ID" value="EPS58527.1"/>
    <property type="molecule type" value="Genomic_DNA"/>
</dbReference>
<evidence type="ECO:0000256" key="2">
    <source>
        <dbReference type="ARBA" id="ARBA00022692"/>
    </source>
</evidence>
<dbReference type="Pfam" id="PF02466">
    <property type="entry name" value="Tim17"/>
    <property type="match status" value="1"/>
</dbReference>
<dbReference type="PANTHER" id="PTHR15371:SF1">
    <property type="entry name" value="OUTER ENVELOPE PORE PROTEIN 16-2, CHLOROPLASTIC"/>
    <property type="match status" value="1"/>
</dbReference>
<proteinExistence type="predicted"/>
<keyword evidence="3" id="KW-1133">Transmembrane helix</keyword>
<dbReference type="GO" id="GO:0015171">
    <property type="term" value="F:amino acid transmembrane transporter activity"/>
    <property type="evidence" value="ECO:0007669"/>
    <property type="project" value="TreeGrafter"/>
</dbReference>